<feature type="compositionally biased region" description="Low complexity" evidence="4">
    <location>
        <begin position="374"/>
        <end position="397"/>
    </location>
</feature>
<reference evidence="6 7" key="1">
    <citation type="journal article" date="2021" name="Sci. Rep.">
        <title>Genome sequencing of the multicellular alga Astrephomene provides insights into convergent evolution of germ-soma differentiation.</title>
        <authorList>
            <person name="Yamashita S."/>
            <person name="Yamamoto K."/>
            <person name="Matsuzaki R."/>
            <person name="Suzuki S."/>
            <person name="Yamaguchi H."/>
            <person name="Hirooka S."/>
            <person name="Minakuchi Y."/>
            <person name="Miyagishima S."/>
            <person name="Kawachi M."/>
            <person name="Toyoda A."/>
            <person name="Nozaki H."/>
        </authorList>
    </citation>
    <scope>NUCLEOTIDE SEQUENCE [LARGE SCALE GENOMIC DNA]</scope>
    <source>
        <strain evidence="6 7">NIES-4017</strain>
    </source>
</reference>
<evidence type="ECO:0000256" key="3">
    <source>
        <dbReference type="ARBA" id="ARBA00022839"/>
    </source>
</evidence>
<feature type="compositionally biased region" description="Basic and acidic residues" evidence="4">
    <location>
        <begin position="94"/>
        <end position="104"/>
    </location>
</feature>
<accession>A0AAD3DMS6</accession>
<feature type="compositionally biased region" description="Acidic residues" evidence="4">
    <location>
        <begin position="617"/>
        <end position="628"/>
    </location>
</feature>
<feature type="region of interest" description="Disordered" evidence="4">
    <location>
        <begin position="581"/>
        <end position="640"/>
    </location>
</feature>
<organism evidence="6 7">
    <name type="scientific">Astrephomene gubernaculifera</name>
    <dbReference type="NCBI Taxonomy" id="47775"/>
    <lineage>
        <taxon>Eukaryota</taxon>
        <taxon>Viridiplantae</taxon>
        <taxon>Chlorophyta</taxon>
        <taxon>core chlorophytes</taxon>
        <taxon>Chlorophyceae</taxon>
        <taxon>CS clade</taxon>
        <taxon>Chlamydomonadales</taxon>
        <taxon>Astrephomenaceae</taxon>
        <taxon>Astrephomene</taxon>
    </lineage>
</organism>
<feature type="region of interest" description="Disordered" evidence="4">
    <location>
        <begin position="463"/>
        <end position="512"/>
    </location>
</feature>
<dbReference type="InterPro" id="IPR047021">
    <property type="entry name" value="REXO1/3/4-like"/>
</dbReference>
<feature type="region of interest" description="Disordered" evidence="4">
    <location>
        <begin position="1"/>
        <end position="176"/>
    </location>
</feature>
<feature type="compositionally biased region" description="Basic residues" evidence="4">
    <location>
        <begin position="1"/>
        <end position="14"/>
    </location>
</feature>
<dbReference type="InterPro" id="IPR012337">
    <property type="entry name" value="RNaseH-like_sf"/>
</dbReference>
<keyword evidence="1" id="KW-0540">Nuclease</keyword>
<gene>
    <name evidence="6" type="ORF">Agub_g3612</name>
</gene>
<feature type="compositionally biased region" description="Pro residues" evidence="4">
    <location>
        <begin position="429"/>
        <end position="441"/>
    </location>
</feature>
<evidence type="ECO:0000313" key="6">
    <source>
        <dbReference type="EMBL" id="GFR42691.1"/>
    </source>
</evidence>
<feature type="compositionally biased region" description="Gly residues" evidence="4">
    <location>
        <begin position="596"/>
        <end position="610"/>
    </location>
</feature>
<dbReference type="CDD" id="cd06145">
    <property type="entry name" value="REX1_like"/>
    <property type="match status" value="1"/>
</dbReference>
<dbReference type="AlphaFoldDB" id="A0AAD3DMS6"/>
<dbReference type="Gene3D" id="3.30.420.10">
    <property type="entry name" value="Ribonuclease H-like superfamily/Ribonuclease H"/>
    <property type="match status" value="1"/>
</dbReference>
<dbReference type="InterPro" id="IPR034922">
    <property type="entry name" value="REX1-like_exo"/>
</dbReference>
<feature type="domain" description="Exonuclease" evidence="5">
    <location>
        <begin position="533"/>
        <end position="787"/>
    </location>
</feature>
<comment type="caution">
    <text evidence="6">The sequence shown here is derived from an EMBL/GenBank/DDBJ whole genome shotgun (WGS) entry which is preliminary data.</text>
</comment>
<dbReference type="GO" id="GO:0005634">
    <property type="term" value="C:nucleus"/>
    <property type="evidence" value="ECO:0007669"/>
    <property type="project" value="TreeGrafter"/>
</dbReference>
<protein>
    <recommendedName>
        <fullName evidence="5">Exonuclease domain-containing protein</fullName>
    </recommendedName>
</protein>
<feature type="region of interest" description="Disordered" evidence="4">
    <location>
        <begin position="357"/>
        <end position="444"/>
    </location>
</feature>
<evidence type="ECO:0000313" key="7">
    <source>
        <dbReference type="Proteomes" id="UP001054857"/>
    </source>
</evidence>
<evidence type="ECO:0000259" key="5">
    <source>
        <dbReference type="SMART" id="SM00479"/>
    </source>
</evidence>
<sequence length="1089" mass="111801">MKAKKQKHVHVDRRSKKDDSDLEDGELPGERLQDVEETLSPPRKQRKTSHTDAAPAELHFSKHSGARGGGAGSMHHASGTHPPPQKTQKQPSRQHHDTHHDHHTSAKQPGASDKRKTQDGASKHSDKLDNRNKRKEREDRPSKHSSSSHAKPPPTATAGVAGPAAGSPAAAPKPSPAFAANKEALKARLARLEGLMAADAAAGGGSVAGSQQQRQQQQGPGGGTAAGGGKYLADVYKGARPSVEIKGDPSSSSSLATSGPPIRLADVQGLVLWVLSPAANLVEAPRWAFVKNKPLVAGAVLVLASGLSSALAQEKKHLLPFLSSLGRAAVVRTSPQAKPAHHTAELLTTSVPIRIAKRKRPAAEEEAGAGGAAAGTSLATAGGEGSTAAAAPTAASADGDKADRHADAAQQQQHPPPPPPTASSRSPGQRPPWLPPGPFPPSHYVASLEQMRSHNFPLPRLAKEEGEEEEGAEKEMAARKEGGGKKEGGTKGRKAEGEERKGGGGGAGGSGRLVCPSGYVATQPSGDPTASERMIALDCEMCITEAGFELTRITLVAGPGWGAGSRAAQLAAAVRAAAEAAGARTPPPELTSGAAPGRGAGRGGGRGGGLQQQRGEQEEDDGQGEGDVDWSNGNGGGGGGGDCTAGAGAAAVGFPVGAVLLDELVVPDRPILDYNTRYSGITAQMLQGCTTRLEDVRSRFLSLVPSECLLVGHALENDLAALRTCHGRVLDTALLFPHPRGPPFKSALKILARRFLRRCIQEGSHDSAVDARTALDLALLKIKHGPAYGTLGSGPRASAPKLCEVVSEHCGVKACLVDRHDVLGRYVSGAAAAVPVGSDEDAVAAAGRQAAGGVYGLVWTQLTELSTFLFRRARHKARLEEEKRLAATAAEAATTAAGGAAATSAATQVTVSQAGASKTGSKTASAVTATVAAAAAAATATAAVTTTATTAASAGAPSHPAPHPPSLTSSSAAPPSAAQHQPDYSDAVLDGILVSYDRRLRQLWQSLPPRCLFVVATGAGDTAEYDRRYEQKCKRCCQGSGLPPWNQDEEDALIGLAAREMQALCFAAVQGESEEGEQGGKEGAGAGRH</sequence>
<dbReference type="SUPFAM" id="SSF53098">
    <property type="entry name" value="Ribonuclease H-like"/>
    <property type="match status" value="1"/>
</dbReference>
<dbReference type="EMBL" id="BMAR01000003">
    <property type="protein sequence ID" value="GFR42691.1"/>
    <property type="molecule type" value="Genomic_DNA"/>
</dbReference>
<feature type="compositionally biased region" description="Basic and acidic residues" evidence="4">
    <location>
        <begin position="473"/>
        <end position="502"/>
    </location>
</feature>
<keyword evidence="3" id="KW-0269">Exonuclease</keyword>
<proteinExistence type="predicted"/>
<dbReference type="GO" id="GO:0004527">
    <property type="term" value="F:exonuclease activity"/>
    <property type="evidence" value="ECO:0007669"/>
    <property type="project" value="UniProtKB-KW"/>
</dbReference>
<feature type="compositionally biased region" description="Low complexity" evidence="4">
    <location>
        <begin position="966"/>
        <end position="978"/>
    </location>
</feature>
<evidence type="ECO:0000256" key="1">
    <source>
        <dbReference type="ARBA" id="ARBA00022722"/>
    </source>
</evidence>
<dbReference type="GO" id="GO:0003676">
    <property type="term" value="F:nucleic acid binding"/>
    <property type="evidence" value="ECO:0007669"/>
    <property type="project" value="InterPro"/>
</dbReference>
<feature type="compositionally biased region" description="Low complexity" evidence="4">
    <location>
        <begin position="144"/>
        <end position="176"/>
    </location>
</feature>
<keyword evidence="7" id="KW-1185">Reference proteome</keyword>
<name>A0AAD3DMS6_9CHLO</name>
<keyword evidence="2" id="KW-0378">Hydrolase</keyword>
<feature type="region of interest" description="Disordered" evidence="4">
    <location>
        <begin position="951"/>
        <end position="982"/>
    </location>
</feature>
<feature type="region of interest" description="Disordered" evidence="4">
    <location>
        <begin position="203"/>
        <end position="227"/>
    </location>
</feature>
<dbReference type="PANTHER" id="PTHR12801">
    <property type="entry name" value="RNA EXONUCLEASE REXO1 / RECO3 FAMILY MEMBER-RELATED"/>
    <property type="match status" value="1"/>
</dbReference>
<feature type="compositionally biased region" description="Basic and acidic residues" evidence="4">
    <location>
        <begin position="112"/>
        <end position="142"/>
    </location>
</feature>
<evidence type="ECO:0000256" key="4">
    <source>
        <dbReference type="SAM" id="MobiDB-lite"/>
    </source>
</evidence>
<evidence type="ECO:0000256" key="2">
    <source>
        <dbReference type="ARBA" id="ARBA00022801"/>
    </source>
</evidence>
<dbReference type="InterPro" id="IPR013520">
    <property type="entry name" value="Ribonucl_H"/>
</dbReference>
<dbReference type="Proteomes" id="UP001054857">
    <property type="component" value="Unassembled WGS sequence"/>
</dbReference>
<dbReference type="SMART" id="SM00479">
    <property type="entry name" value="EXOIII"/>
    <property type="match status" value="1"/>
</dbReference>
<dbReference type="InterPro" id="IPR036397">
    <property type="entry name" value="RNaseH_sf"/>
</dbReference>
<dbReference type="PANTHER" id="PTHR12801:SF157">
    <property type="entry name" value="SMALL RNA DEGRADING NUCLEASE 5"/>
    <property type="match status" value="1"/>
</dbReference>
<feature type="compositionally biased region" description="Low complexity" evidence="4">
    <location>
        <begin position="208"/>
        <end position="218"/>
    </location>
</feature>
<feature type="compositionally biased region" description="Basic and acidic residues" evidence="4">
    <location>
        <begin position="398"/>
        <end position="407"/>
    </location>
</feature>